<protein>
    <submittedName>
        <fullName evidence="1">Uncharacterized protein</fullName>
    </submittedName>
</protein>
<name>A0A699TIK3_TANCI</name>
<feature type="non-terminal residue" evidence="1">
    <location>
        <position position="1"/>
    </location>
</feature>
<sequence length="91" mass="10481">FAVKLCLDYEVKKGNKVVKKELIVALRGELYFFKFIINPKEEDMEPEVILGRSFMRLVNGIGDFGSEVITIYPEQDPFVNDSEKTDKSMDD</sequence>
<dbReference type="AlphaFoldDB" id="A0A699TIK3"/>
<dbReference type="EMBL" id="BKCJ011246153">
    <property type="protein sequence ID" value="GFD09533.1"/>
    <property type="molecule type" value="Genomic_DNA"/>
</dbReference>
<evidence type="ECO:0000313" key="1">
    <source>
        <dbReference type="EMBL" id="GFD09533.1"/>
    </source>
</evidence>
<proteinExistence type="predicted"/>
<comment type="caution">
    <text evidence="1">The sequence shown here is derived from an EMBL/GenBank/DDBJ whole genome shotgun (WGS) entry which is preliminary data.</text>
</comment>
<reference evidence="1" key="1">
    <citation type="journal article" date="2019" name="Sci. Rep.">
        <title>Draft genome of Tanacetum cinerariifolium, the natural source of mosquito coil.</title>
        <authorList>
            <person name="Yamashiro T."/>
            <person name="Shiraishi A."/>
            <person name="Satake H."/>
            <person name="Nakayama K."/>
        </authorList>
    </citation>
    <scope>NUCLEOTIDE SEQUENCE</scope>
</reference>
<accession>A0A699TIK3</accession>
<gene>
    <name evidence="1" type="ORF">Tci_881502</name>
</gene>
<organism evidence="1">
    <name type="scientific">Tanacetum cinerariifolium</name>
    <name type="common">Dalmatian daisy</name>
    <name type="synonym">Chrysanthemum cinerariifolium</name>
    <dbReference type="NCBI Taxonomy" id="118510"/>
    <lineage>
        <taxon>Eukaryota</taxon>
        <taxon>Viridiplantae</taxon>
        <taxon>Streptophyta</taxon>
        <taxon>Embryophyta</taxon>
        <taxon>Tracheophyta</taxon>
        <taxon>Spermatophyta</taxon>
        <taxon>Magnoliopsida</taxon>
        <taxon>eudicotyledons</taxon>
        <taxon>Gunneridae</taxon>
        <taxon>Pentapetalae</taxon>
        <taxon>asterids</taxon>
        <taxon>campanulids</taxon>
        <taxon>Asterales</taxon>
        <taxon>Asteraceae</taxon>
        <taxon>Asteroideae</taxon>
        <taxon>Anthemideae</taxon>
        <taxon>Anthemidinae</taxon>
        <taxon>Tanacetum</taxon>
    </lineage>
</organism>